<dbReference type="Pfam" id="PF17837">
    <property type="entry name" value="4PPT_N"/>
    <property type="match status" value="1"/>
</dbReference>
<evidence type="ECO:0000256" key="2">
    <source>
        <dbReference type="PIRSR" id="PIRSR603542-1"/>
    </source>
</evidence>
<protein>
    <submittedName>
        <fullName evidence="6">4'-phosphopantetheinyl transferase EntD</fullName>
    </submittedName>
</protein>
<dbReference type="PRINTS" id="PR01399">
    <property type="entry name" value="ENTSNTHTASED"/>
</dbReference>
<dbReference type="PANTHER" id="PTHR38096:SF1">
    <property type="entry name" value="ENTEROBACTIN SYNTHASE COMPONENT D"/>
    <property type="match status" value="1"/>
</dbReference>
<feature type="binding site" evidence="2">
    <location>
        <position position="39"/>
    </location>
    <ligand>
        <name>CoA</name>
        <dbReference type="ChEBI" id="CHEBI:57287"/>
    </ligand>
</feature>
<proteinExistence type="predicted"/>
<dbReference type="GO" id="GO:0008897">
    <property type="term" value="F:holo-[acyl-carrier-protein] synthase activity"/>
    <property type="evidence" value="ECO:0007669"/>
    <property type="project" value="InterPro"/>
</dbReference>
<dbReference type="InterPro" id="IPR037143">
    <property type="entry name" value="4-PPantetheinyl_Trfase_dom_sf"/>
</dbReference>
<feature type="domain" description="4'-phosphopantetheinyl transferase" evidence="4">
    <location>
        <begin position="102"/>
        <end position="177"/>
    </location>
</feature>
<feature type="binding site" evidence="3">
    <location>
        <position position="107"/>
    </location>
    <ligand>
        <name>Mg(2+)</name>
        <dbReference type="ChEBI" id="CHEBI:18420"/>
    </ligand>
</feature>
<dbReference type="PANTHER" id="PTHR38096">
    <property type="entry name" value="ENTEROBACTIN SYNTHASE COMPONENT D"/>
    <property type="match status" value="1"/>
</dbReference>
<evidence type="ECO:0000313" key="6">
    <source>
        <dbReference type="EMBL" id="MBB4676223.1"/>
    </source>
</evidence>
<dbReference type="InterPro" id="IPR003542">
    <property type="entry name" value="Enbac_synth_compD-like"/>
</dbReference>
<gene>
    <name evidence="6" type="ORF">HNR67_002341</name>
</gene>
<keyword evidence="3" id="KW-0460">Magnesium</keyword>
<dbReference type="AlphaFoldDB" id="A0A7W7FTA6"/>
<feature type="binding site" evidence="2">
    <location>
        <position position="105"/>
    </location>
    <ligand>
        <name>CoA</name>
        <dbReference type="ChEBI" id="CHEBI:57287"/>
    </ligand>
</feature>
<feature type="domain" description="4'-phosphopantetheinyl transferase N-terminal" evidence="5">
    <location>
        <begin position="27"/>
        <end position="94"/>
    </location>
</feature>
<dbReference type="SUPFAM" id="SSF56214">
    <property type="entry name" value="4'-phosphopantetheinyl transferase"/>
    <property type="match status" value="1"/>
</dbReference>
<dbReference type="Proteomes" id="UP000533598">
    <property type="component" value="Unassembled WGS sequence"/>
</dbReference>
<keyword evidence="1 6" id="KW-0808">Transferase</keyword>
<dbReference type="Pfam" id="PF01648">
    <property type="entry name" value="ACPS"/>
    <property type="match status" value="1"/>
</dbReference>
<dbReference type="InterPro" id="IPR041354">
    <property type="entry name" value="4PPT_N"/>
</dbReference>
<evidence type="ECO:0000256" key="1">
    <source>
        <dbReference type="ARBA" id="ARBA00022679"/>
    </source>
</evidence>
<evidence type="ECO:0000313" key="7">
    <source>
        <dbReference type="Proteomes" id="UP000533598"/>
    </source>
</evidence>
<feature type="binding site" evidence="2">
    <location>
        <position position="154"/>
    </location>
    <ligand>
        <name>CoA</name>
        <dbReference type="ChEBI" id="CHEBI:57287"/>
    </ligand>
</feature>
<organism evidence="6 7">
    <name type="scientific">Crossiella cryophila</name>
    <dbReference type="NCBI Taxonomy" id="43355"/>
    <lineage>
        <taxon>Bacteria</taxon>
        <taxon>Bacillati</taxon>
        <taxon>Actinomycetota</taxon>
        <taxon>Actinomycetes</taxon>
        <taxon>Pseudonocardiales</taxon>
        <taxon>Pseudonocardiaceae</taxon>
        <taxon>Crossiella</taxon>
    </lineage>
</organism>
<keyword evidence="7" id="KW-1185">Reference proteome</keyword>
<dbReference type="GO" id="GO:0009366">
    <property type="term" value="C:enterobactin synthetase complex"/>
    <property type="evidence" value="ECO:0007669"/>
    <property type="project" value="InterPro"/>
</dbReference>
<dbReference type="Gene3D" id="3.90.470.20">
    <property type="entry name" value="4'-phosphopantetheinyl transferase domain"/>
    <property type="match status" value="1"/>
</dbReference>
<dbReference type="GO" id="GO:0009239">
    <property type="term" value="P:enterobactin biosynthetic process"/>
    <property type="evidence" value="ECO:0007669"/>
    <property type="project" value="InterPro"/>
</dbReference>
<feature type="binding site" evidence="3">
    <location>
        <position position="106"/>
    </location>
    <ligand>
        <name>Mg(2+)</name>
        <dbReference type="ChEBI" id="CHEBI:18420"/>
    </ligand>
</feature>
<comment type="cofactor">
    <cofactor evidence="3">
        <name>Mg(2+)</name>
        <dbReference type="ChEBI" id="CHEBI:18420"/>
    </cofactor>
</comment>
<reference evidence="6 7" key="1">
    <citation type="submission" date="2020-08" db="EMBL/GenBank/DDBJ databases">
        <title>Sequencing the genomes of 1000 actinobacteria strains.</title>
        <authorList>
            <person name="Klenk H.-P."/>
        </authorList>
    </citation>
    <scope>NUCLEOTIDE SEQUENCE [LARGE SCALE GENOMIC DNA]</scope>
    <source>
        <strain evidence="6 7">DSM 44230</strain>
    </source>
</reference>
<feature type="binding site" evidence="2">
    <location>
        <position position="47"/>
    </location>
    <ligand>
        <name>CoA</name>
        <dbReference type="ChEBI" id="CHEBI:57287"/>
    </ligand>
</feature>
<feature type="binding site" evidence="2">
    <location>
        <begin position="83"/>
        <end position="84"/>
    </location>
    <ligand>
        <name>CoA</name>
        <dbReference type="ChEBI" id="CHEBI:57287"/>
    </ligand>
</feature>
<feature type="binding site" evidence="2">
    <location>
        <position position="164"/>
    </location>
    <ligand>
        <name>CoA</name>
        <dbReference type="ChEBI" id="CHEBI:57287"/>
    </ligand>
</feature>
<accession>A0A7W7FTA6</accession>
<evidence type="ECO:0000256" key="3">
    <source>
        <dbReference type="PIRSR" id="PIRSR603542-2"/>
    </source>
</evidence>
<comment type="caution">
    <text evidence="6">The sequence shown here is derived from an EMBL/GenBank/DDBJ whole genome shotgun (WGS) entry which is preliminary data.</text>
</comment>
<dbReference type="GO" id="GO:0000287">
    <property type="term" value="F:magnesium ion binding"/>
    <property type="evidence" value="ECO:0007669"/>
    <property type="project" value="InterPro"/>
</dbReference>
<dbReference type="EMBL" id="JACHMH010000001">
    <property type="protein sequence ID" value="MBB4676223.1"/>
    <property type="molecule type" value="Genomic_DNA"/>
</dbReference>
<sequence>MLEKILLPDIAVAEAFGDPPEAVLFAEEEALLGRSVEKRRREFTTVRHCARRALAELGRPATPLLRGERGAPIWPGGIVGSMTHCDGYRAAAVAEDTAVQTIGIDAEPHAPLPEGVLDAVSLPEERDWLSTLSRSEPGVHWDRLLFSAKESVYKAWFPLARRWLGFEEARLTVDPSAGSFQADLLVPGPVEGFSGRWLVAEGLVVTTIAVPRSGGQNL</sequence>
<dbReference type="RefSeq" id="WP_185002076.1">
    <property type="nucleotide sequence ID" value="NZ_BAAAUI010000016.1"/>
</dbReference>
<evidence type="ECO:0000259" key="5">
    <source>
        <dbReference type="Pfam" id="PF17837"/>
    </source>
</evidence>
<feature type="binding site" evidence="3">
    <location>
        <position position="105"/>
    </location>
    <ligand>
        <name>Mg(2+)</name>
        <dbReference type="ChEBI" id="CHEBI:18420"/>
    </ligand>
</feature>
<evidence type="ECO:0000259" key="4">
    <source>
        <dbReference type="Pfam" id="PF01648"/>
    </source>
</evidence>
<dbReference type="InterPro" id="IPR008278">
    <property type="entry name" value="4-PPantetheinyl_Trfase_dom"/>
</dbReference>
<dbReference type="GO" id="GO:0005886">
    <property type="term" value="C:plasma membrane"/>
    <property type="evidence" value="ECO:0007669"/>
    <property type="project" value="TreeGrafter"/>
</dbReference>
<feature type="binding site" evidence="2">
    <location>
        <position position="150"/>
    </location>
    <ligand>
        <name>CoA</name>
        <dbReference type="ChEBI" id="CHEBI:57287"/>
    </ligand>
</feature>
<keyword evidence="3" id="KW-0479">Metal-binding</keyword>
<name>A0A7W7FTA6_9PSEU</name>